<dbReference type="GeneID" id="54572898"/>
<dbReference type="RefSeq" id="XP_033678049.1">
    <property type="nucleotide sequence ID" value="XM_033819568.1"/>
</dbReference>
<organism evidence="1 2">
    <name type="scientific">Trematosphaeria pertusa</name>
    <dbReference type="NCBI Taxonomy" id="390896"/>
    <lineage>
        <taxon>Eukaryota</taxon>
        <taxon>Fungi</taxon>
        <taxon>Dikarya</taxon>
        <taxon>Ascomycota</taxon>
        <taxon>Pezizomycotina</taxon>
        <taxon>Dothideomycetes</taxon>
        <taxon>Pleosporomycetidae</taxon>
        <taxon>Pleosporales</taxon>
        <taxon>Massarineae</taxon>
        <taxon>Trematosphaeriaceae</taxon>
        <taxon>Trematosphaeria</taxon>
    </lineage>
</organism>
<dbReference type="EMBL" id="ML987206">
    <property type="protein sequence ID" value="KAF2243045.1"/>
    <property type="molecule type" value="Genomic_DNA"/>
</dbReference>
<accession>A0A6A6HXV0</accession>
<protein>
    <submittedName>
        <fullName evidence="1">Uncharacterized protein</fullName>
    </submittedName>
</protein>
<evidence type="ECO:0000313" key="2">
    <source>
        <dbReference type="Proteomes" id="UP000800094"/>
    </source>
</evidence>
<evidence type="ECO:0000313" key="1">
    <source>
        <dbReference type="EMBL" id="KAF2243045.1"/>
    </source>
</evidence>
<dbReference type="AlphaFoldDB" id="A0A6A6HXV0"/>
<sequence>MQALRLSLLIRGFRFCFPQHLRAGMVQSKPMLDLPRGWTSHAPMQLLHRQYSQEKPVTADGRWHRTRWCWLRLGSLGHSINSEALAFGSCSNRLVRSPRGRFQTVGRRAQIAGCWSSGEQAVALRVSHHAVKCRDSRRDSTCPALPHSAYMVHLDMPRASKRHLILRFRASRLPIVVV</sequence>
<gene>
    <name evidence="1" type="ORF">BU26DRAFT_125374</name>
</gene>
<reference evidence="1" key="1">
    <citation type="journal article" date="2020" name="Stud. Mycol.">
        <title>101 Dothideomycetes genomes: a test case for predicting lifestyles and emergence of pathogens.</title>
        <authorList>
            <person name="Haridas S."/>
            <person name="Albert R."/>
            <person name="Binder M."/>
            <person name="Bloem J."/>
            <person name="Labutti K."/>
            <person name="Salamov A."/>
            <person name="Andreopoulos B."/>
            <person name="Baker S."/>
            <person name="Barry K."/>
            <person name="Bills G."/>
            <person name="Bluhm B."/>
            <person name="Cannon C."/>
            <person name="Castanera R."/>
            <person name="Culley D."/>
            <person name="Daum C."/>
            <person name="Ezra D."/>
            <person name="Gonzalez J."/>
            <person name="Henrissat B."/>
            <person name="Kuo A."/>
            <person name="Liang C."/>
            <person name="Lipzen A."/>
            <person name="Lutzoni F."/>
            <person name="Magnuson J."/>
            <person name="Mondo S."/>
            <person name="Nolan M."/>
            <person name="Ohm R."/>
            <person name="Pangilinan J."/>
            <person name="Park H.-J."/>
            <person name="Ramirez L."/>
            <person name="Alfaro M."/>
            <person name="Sun H."/>
            <person name="Tritt A."/>
            <person name="Yoshinaga Y."/>
            <person name="Zwiers L.-H."/>
            <person name="Turgeon B."/>
            <person name="Goodwin S."/>
            <person name="Spatafora J."/>
            <person name="Crous P."/>
            <person name="Grigoriev I."/>
        </authorList>
    </citation>
    <scope>NUCLEOTIDE SEQUENCE</scope>
    <source>
        <strain evidence="1">CBS 122368</strain>
    </source>
</reference>
<proteinExistence type="predicted"/>
<name>A0A6A6HXV0_9PLEO</name>
<dbReference type="Proteomes" id="UP000800094">
    <property type="component" value="Unassembled WGS sequence"/>
</dbReference>
<keyword evidence="2" id="KW-1185">Reference proteome</keyword>